<feature type="transmembrane region" description="Helical" evidence="9">
    <location>
        <begin position="175"/>
        <end position="193"/>
    </location>
</feature>
<organism evidence="12 13">
    <name type="scientific">Mycena indigotica</name>
    <dbReference type="NCBI Taxonomy" id="2126181"/>
    <lineage>
        <taxon>Eukaryota</taxon>
        <taxon>Fungi</taxon>
        <taxon>Dikarya</taxon>
        <taxon>Basidiomycota</taxon>
        <taxon>Agaricomycotina</taxon>
        <taxon>Agaricomycetes</taxon>
        <taxon>Agaricomycetidae</taxon>
        <taxon>Agaricales</taxon>
        <taxon>Marasmiineae</taxon>
        <taxon>Mycenaceae</taxon>
        <taxon>Mycena</taxon>
    </lineage>
</organism>
<dbReference type="PANTHER" id="PTHR24223">
    <property type="entry name" value="ATP-BINDING CASSETTE SUB-FAMILY C"/>
    <property type="match status" value="1"/>
</dbReference>
<accession>A0A8H6W0Q8</accession>
<keyword evidence="7 9" id="KW-1133">Transmembrane helix</keyword>
<feature type="transmembrane region" description="Helical" evidence="9">
    <location>
        <begin position="121"/>
        <end position="140"/>
    </location>
</feature>
<evidence type="ECO:0000256" key="7">
    <source>
        <dbReference type="ARBA" id="ARBA00022989"/>
    </source>
</evidence>
<evidence type="ECO:0000259" key="11">
    <source>
        <dbReference type="PROSITE" id="PS50929"/>
    </source>
</evidence>
<feature type="domain" description="ABC transmembrane type-1" evidence="11">
    <location>
        <begin position="968"/>
        <end position="1232"/>
    </location>
</feature>
<dbReference type="GO" id="GO:0005524">
    <property type="term" value="F:ATP binding"/>
    <property type="evidence" value="ECO:0007669"/>
    <property type="project" value="UniProtKB-KW"/>
</dbReference>
<dbReference type="InterPro" id="IPR011527">
    <property type="entry name" value="ABC1_TM_dom"/>
</dbReference>
<feature type="domain" description="ABC transporter" evidence="10">
    <location>
        <begin position="1273"/>
        <end position="1533"/>
    </location>
</feature>
<name>A0A8H6W0Q8_9AGAR</name>
<evidence type="ECO:0000256" key="5">
    <source>
        <dbReference type="ARBA" id="ARBA00022741"/>
    </source>
</evidence>
<dbReference type="InterPro" id="IPR027417">
    <property type="entry name" value="P-loop_NTPase"/>
</dbReference>
<keyword evidence="13" id="KW-1185">Reference proteome</keyword>
<feature type="transmembrane region" description="Helical" evidence="9">
    <location>
        <begin position="990"/>
        <end position="1013"/>
    </location>
</feature>
<feature type="transmembrane region" description="Helical" evidence="9">
    <location>
        <begin position="927"/>
        <end position="949"/>
    </location>
</feature>
<dbReference type="PROSITE" id="PS50929">
    <property type="entry name" value="ABC_TM1F"/>
    <property type="match status" value="2"/>
</dbReference>
<dbReference type="Gene3D" id="1.20.1560.10">
    <property type="entry name" value="ABC transporter type 1, transmembrane domain"/>
    <property type="match status" value="2"/>
</dbReference>
<keyword evidence="6" id="KW-0067">ATP-binding</keyword>
<proteinExistence type="predicted"/>
<dbReference type="GO" id="GO:0016887">
    <property type="term" value="F:ATP hydrolysis activity"/>
    <property type="evidence" value="ECO:0007669"/>
    <property type="project" value="InterPro"/>
</dbReference>
<reference evidence="12" key="1">
    <citation type="submission" date="2020-05" db="EMBL/GenBank/DDBJ databases">
        <title>Mycena genomes resolve the evolution of fungal bioluminescence.</title>
        <authorList>
            <person name="Tsai I.J."/>
        </authorList>
    </citation>
    <scope>NUCLEOTIDE SEQUENCE</scope>
    <source>
        <strain evidence="12">171206Taipei</strain>
    </source>
</reference>
<feature type="transmembrane region" description="Helical" evidence="9">
    <location>
        <begin position="95"/>
        <end position="115"/>
    </location>
</feature>
<feature type="transmembrane region" description="Helical" evidence="9">
    <location>
        <begin position="513"/>
        <end position="537"/>
    </location>
</feature>
<evidence type="ECO:0000256" key="4">
    <source>
        <dbReference type="ARBA" id="ARBA00022737"/>
    </source>
</evidence>
<dbReference type="Gene3D" id="3.40.50.300">
    <property type="entry name" value="P-loop containing nucleotide triphosphate hydrolases"/>
    <property type="match status" value="2"/>
</dbReference>
<dbReference type="InterPro" id="IPR003593">
    <property type="entry name" value="AAA+_ATPase"/>
</dbReference>
<evidence type="ECO:0000259" key="10">
    <source>
        <dbReference type="PROSITE" id="PS50893"/>
    </source>
</evidence>
<feature type="transmembrane region" description="Helical" evidence="9">
    <location>
        <begin position="417"/>
        <end position="445"/>
    </location>
</feature>
<evidence type="ECO:0000256" key="2">
    <source>
        <dbReference type="ARBA" id="ARBA00022448"/>
    </source>
</evidence>
<feature type="transmembrane region" description="Helical" evidence="9">
    <location>
        <begin position="283"/>
        <end position="304"/>
    </location>
</feature>
<keyword evidence="5" id="KW-0547">Nucleotide-binding</keyword>
<dbReference type="SUPFAM" id="SSF52540">
    <property type="entry name" value="P-loop containing nucleoside triphosphate hydrolases"/>
    <property type="match status" value="2"/>
</dbReference>
<evidence type="ECO:0000256" key="3">
    <source>
        <dbReference type="ARBA" id="ARBA00022692"/>
    </source>
</evidence>
<evidence type="ECO:0000256" key="9">
    <source>
        <dbReference type="SAM" id="Phobius"/>
    </source>
</evidence>
<dbReference type="InterPro" id="IPR050173">
    <property type="entry name" value="ABC_transporter_C-like"/>
</dbReference>
<feature type="transmembrane region" description="Helical" evidence="9">
    <location>
        <begin position="20"/>
        <end position="40"/>
    </location>
</feature>
<dbReference type="OrthoDB" id="6500128at2759"/>
<evidence type="ECO:0000256" key="8">
    <source>
        <dbReference type="ARBA" id="ARBA00023136"/>
    </source>
</evidence>
<feature type="domain" description="ABC transporter" evidence="10">
    <location>
        <begin position="621"/>
        <end position="869"/>
    </location>
</feature>
<dbReference type="GO" id="GO:0016020">
    <property type="term" value="C:membrane"/>
    <property type="evidence" value="ECO:0007669"/>
    <property type="project" value="UniProtKB-SubCell"/>
</dbReference>
<keyword evidence="2" id="KW-0813">Transport</keyword>
<feature type="transmembrane region" description="Helical" evidence="9">
    <location>
        <begin position="316"/>
        <end position="334"/>
    </location>
</feature>
<comment type="subcellular location">
    <subcellularLocation>
        <location evidence="1">Membrane</location>
        <topology evidence="1">Multi-pass membrane protein</topology>
    </subcellularLocation>
</comment>
<evidence type="ECO:0000256" key="1">
    <source>
        <dbReference type="ARBA" id="ARBA00004141"/>
    </source>
</evidence>
<feature type="transmembrane region" description="Helical" evidence="9">
    <location>
        <begin position="1208"/>
        <end position="1228"/>
    </location>
</feature>
<dbReference type="SMART" id="SM00382">
    <property type="entry name" value="AAA"/>
    <property type="match status" value="2"/>
</dbReference>
<dbReference type="Proteomes" id="UP000636479">
    <property type="component" value="Unassembled WGS sequence"/>
</dbReference>
<dbReference type="GeneID" id="59348796"/>
<dbReference type="CDD" id="cd03244">
    <property type="entry name" value="ABCC_MRP_domain2"/>
    <property type="match status" value="1"/>
</dbReference>
<dbReference type="RefSeq" id="XP_037217692.1">
    <property type="nucleotide sequence ID" value="XM_037366280.1"/>
</dbReference>
<dbReference type="InterPro" id="IPR036640">
    <property type="entry name" value="ABC1_TM_sf"/>
</dbReference>
<feature type="domain" description="ABC transmembrane type-1" evidence="11">
    <location>
        <begin position="283"/>
        <end position="572"/>
    </location>
</feature>
<dbReference type="InterPro" id="IPR017871">
    <property type="entry name" value="ABC_transporter-like_CS"/>
</dbReference>
<keyword evidence="4" id="KW-0677">Repeat</keyword>
<dbReference type="Pfam" id="PF00005">
    <property type="entry name" value="ABC_tran"/>
    <property type="match status" value="2"/>
</dbReference>
<keyword evidence="8 9" id="KW-0472">Membrane</keyword>
<evidence type="ECO:0000313" key="12">
    <source>
        <dbReference type="EMBL" id="KAF7297333.1"/>
    </source>
</evidence>
<dbReference type="FunFam" id="3.40.50.300:FF:001354">
    <property type="entry name" value="ATP-binding cassette (ABC) transporter, putative"/>
    <property type="match status" value="1"/>
</dbReference>
<dbReference type="CDD" id="cd18596">
    <property type="entry name" value="ABC_6TM_VMR1_D1_like"/>
    <property type="match status" value="1"/>
</dbReference>
<feature type="transmembrane region" description="Helical" evidence="9">
    <location>
        <begin position="1078"/>
        <end position="1106"/>
    </location>
</feature>
<dbReference type="GO" id="GO:0140359">
    <property type="term" value="F:ABC-type transporter activity"/>
    <property type="evidence" value="ECO:0007669"/>
    <property type="project" value="InterPro"/>
</dbReference>
<dbReference type="PANTHER" id="PTHR24223:SF415">
    <property type="entry name" value="FI20190P1"/>
    <property type="match status" value="1"/>
</dbReference>
<dbReference type="CDD" id="cd03250">
    <property type="entry name" value="ABCC_MRP_domain1"/>
    <property type="match status" value="1"/>
</dbReference>
<comment type="caution">
    <text evidence="12">The sequence shown here is derived from an EMBL/GenBank/DDBJ whole genome shotgun (WGS) entry which is preliminary data.</text>
</comment>
<dbReference type="PROSITE" id="PS50893">
    <property type="entry name" value="ABC_TRANSPORTER_2"/>
    <property type="match status" value="2"/>
</dbReference>
<evidence type="ECO:0000256" key="6">
    <source>
        <dbReference type="ARBA" id="ARBA00022840"/>
    </source>
</evidence>
<sequence length="1554" mass="173301">MALCPDFDIFDLSNACVRSSWAAIIPSVFVLVTLATQFTFPVPQQLRPSLLALKRQFTPFLPLPEAEALAQAEDLAQGVEEDIEIDSRTPPWQHLVLSSIALLECVAWLASGAFSVGLEQLGWRAIHHFLISTTWLYAFTFSTMQATATPPYRLLALYVIHFCGGLLQANGWLTLVNLSCITVLLVTIVRMPMAIPSKSTRRDEIGRSISPEDYTSLWRWVTFSWIYPIIQRGLRVTINESDVWNLSPTFSSHPLFLAFSALPQKSLLGRLWAANSFDMSMDFLLTLLSVILSYAGPFFLKRILDAFESQSNKQVVYLYAVLIHCILLIVPQSQCDLNHFWFGRRAGTRLRSELMAAIYDKALRRVDLSGAVSNDKQEQSSPGADTGKIVNLMSSDATRISTQVINWYMIYGAPMEILVGFIMLYQLLGFSAFTGFVALILGSPLNSAFTRNNERIQKGMLKARDARMASVTELISAIKFVKFFAWEKRWVDRVFAARNIELGWLVQARVNGIGFLGLWTLTPILVSVISFTTFVLLGNELTVGKAFTAIALFGMIRQPLNIIPTFVVQILQTRLSVDRIDAFLNEPEVELKNVRSTPLQESAWARGLGFDNSSFKWNENTRDQNVETTNSETDSNFTIDGISERQFELRNLSVSFPEGKITVVTGPTASGKTALLMALLGEMTALPGGRLMMSKNPNKIDDWGHVYGFSYAAQSPWLRHQSIKDNILFGYPYDEKRYNAVIDCCALHPDLDLLEDRDDTEIGEKGVSLSGGQKARVALARAVYAKTRYVLLDDPLSAVDSHTSRVLYEKCLCGPILAHRTVVLVTHHVKLVLPAANYLVRMSNGQIETQGSVSELRAQRKLDQITHDAAVEAEREGVVEEQETSAAMGSNYNSDGGPKKVPRKFIEDEHRATGGVKRQVYKRYLQAMSYWIWGFMVLSVVGLQLLGVAEKLWIKIWGEAYQDSALEVETALPNGDSSSFRWPTAQEHPLFYISIYSAIGLVTVLVTVISSAAQMTGAYRAGQTFFNALVVGIVRAPFRFHDTTPQGRLLNRFGKDMETIDLSIATALQRVNQYLGTFLAAFITITFVAPTFIFPALFIGYCYYHLAVGYLSTGRDLRRMESNSRSPIFSDFAEVLQGLVTIRAFGAEKRFLDNIHNRIDMTTKMWYTFWMTNAWLQLNFDFLGSLAVLLAALFSIHYLSRDAGLTGLAITSALNITSSVFWTCYFWTQLELDLNSVERVSEYLELPQEPPAIIESSRPPAYWPSTTGNDALLIADNLTVKYAPDLPAVIKDASFCLRAGERIGILGRTGSGKSTLAMSILRFTDPSSGRIIIDGMSCIDITKIGVEDLRSRLTYIPQDAALFSGSLRENLDPFGEHTDAACQEVLHRVHLTTASSQPIHGVATGEHPAFSTATTEEDSKVHLSLDTPISVGGTNFSQGQRQLIAMARALLRKSAIVLLDEATSSVDFETDGKIQMTIREEFTQSLLLTIAHRLKTIIDYDRLLVLDKGRIVEFDTPHVLIRKEGGIFREMCRKSGYFEELDAAAKEASADLSR</sequence>
<feature type="transmembrane region" description="Helical" evidence="9">
    <location>
        <begin position="1174"/>
        <end position="1196"/>
    </location>
</feature>
<dbReference type="InterPro" id="IPR003439">
    <property type="entry name" value="ABC_transporter-like_ATP-bd"/>
</dbReference>
<dbReference type="PROSITE" id="PS00211">
    <property type="entry name" value="ABC_TRANSPORTER_1"/>
    <property type="match status" value="2"/>
</dbReference>
<dbReference type="FunFam" id="1.20.1560.10:FF:000013">
    <property type="entry name" value="ABC transporter C family member 2"/>
    <property type="match status" value="1"/>
</dbReference>
<dbReference type="SUPFAM" id="SSF90123">
    <property type="entry name" value="ABC transporter transmembrane region"/>
    <property type="match status" value="2"/>
</dbReference>
<protein>
    <submittedName>
        <fullName evidence="12">ABC bile acid</fullName>
    </submittedName>
</protein>
<evidence type="ECO:0000313" key="13">
    <source>
        <dbReference type="Proteomes" id="UP000636479"/>
    </source>
</evidence>
<dbReference type="CDD" id="cd18604">
    <property type="entry name" value="ABC_6TM_VMR1_D2_like"/>
    <property type="match status" value="1"/>
</dbReference>
<keyword evidence="3 9" id="KW-0812">Transmembrane</keyword>
<gene>
    <name evidence="12" type="ORF">MIND_00966600</name>
</gene>
<dbReference type="Pfam" id="PF00664">
    <property type="entry name" value="ABC_membrane"/>
    <property type="match status" value="2"/>
</dbReference>
<dbReference type="EMBL" id="JACAZF010000008">
    <property type="protein sequence ID" value="KAF7297333.1"/>
    <property type="molecule type" value="Genomic_DNA"/>
</dbReference>